<dbReference type="SUPFAM" id="SSF55811">
    <property type="entry name" value="Nudix"/>
    <property type="match status" value="1"/>
</dbReference>
<accession>A0A4R6Q6P6</accession>
<dbReference type="Proteomes" id="UP000295500">
    <property type="component" value="Unassembled WGS sequence"/>
</dbReference>
<name>A0A4R6Q6P6_9FIRM</name>
<dbReference type="EMBL" id="SNXO01000010">
    <property type="protein sequence ID" value="TDP57737.1"/>
    <property type="molecule type" value="Genomic_DNA"/>
</dbReference>
<comment type="similarity">
    <text evidence="3">Belongs to the Nudix hydrolase family.</text>
</comment>
<dbReference type="AlphaFoldDB" id="A0A4R6Q6P6"/>
<evidence type="ECO:0000313" key="5">
    <source>
        <dbReference type="EMBL" id="TDP57737.1"/>
    </source>
</evidence>
<dbReference type="Pfam" id="PF00293">
    <property type="entry name" value="NUDIX"/>
    <property type="match status" value="1"/>
</dbReference>
<dbReference type="Gene3D" id="3.90.79.10">
    <property type="entry name" value="Nucleoside Triphosphate Pyrophosphohydrolase"/>
    <property type="match status" value="1"/>
</dbReference>
<dbReference type="PANTHER" id="PTHR43046:SF14">
    <property type="entry name" value="MUTT_NUDIX FAMILY PROTEIN"/>
    <property type="match status" value="1"/>
</dbReference>
<dbReference type="OrthoDB" id="9789229at2"/>
<reference evidence="5 6" key="1">
    <citation type="submission" date="2019-03" db="EMBL/GenBank/DDBJ databases">
        <title>Genomic Encyclopedia of Type Strains, Phase IV (KMG-IV): sequencing the most valuable type-strain genomes for metagenomic binning, comparative biology and taxonomic classification.</title>
        <authorList>
            <person name="Goeker M."/>
        </authorList>
    </citation>
    <scope>NUCLEOTIDE SEQUENCE [LARGE SCALE GENOMIC DNA]</scope>
    <source>
        <strain evidence="5 6">DSM 28287</strain>
    </source>
</reference>
<dbReference type="GO" id="GO:0016787">
    <property type="term" value="F:hydrolase activity"/>
    <property type="evidence" value="ECO:0007669"/>
    <property type="project" value="UniProtKB-KW"/>
</dbReference>
<dbReference type="InterPro" id="IPR020476">
    <property type="entry name" value="Nudix_hydrolase"/>
</dbReference>
<evidence type="ECO:0000256" key="2">
    <source>
        <dbReference type="ARBA" id="ARBA00022801"/>
    </source>
</evidence>
<evidence type="ECO:0000259" key="4">
    <source>
        <dbReference type="PROSITE" id="PS51462"/>
    </source>
</evidence>
<evidence type="ECO:0000313" key="6">
    <source>
        <dbReference type="Proteomes" id="UP000295500"/>
    </source>
</evidence>
<evidence type="ECO:0000256" key="3">
    <source>
        <dbReference type="RuleBase" id="RU003476"/>
    </source>
</evidence>
<gene>
    <name evidence="5" type="ORF">EV211_11036</name>
</gene>
<proteinExistence type="inferred from homology"/>
<protein>
    <submittedName>
        <fullName evidence="5">ADP-ribose pyrophosphatase YjhB (NUDIX family)</fullName>
    </submittedName>
</protein>
<keyword evidence="6" id="KW-1185">Reference proteome</keyword>
<dbReference type="PANTHER" id="PTHR43046">
    <property type="entry name" value="GDP-MANNOSE MANNOSYL HYDROLASE"/>
    <property type="match status" value="1"/>
</dbReference>
<sequence>MWVGGVRVILANEKNEILMVKQHHEDKDIWMVPGGAIEDGENSVEAAVREAKEETGLDIKIRGVAWHVEEVSPERGQRFVNYMIGDIIGGELGLGSDPELAEDAQVLREIRFLSREEIGKLENIYPKFFNDEIWDILKSDLNGMTYYKLREPWCQRVNIKSK</sequence>
<comment type="cofactor">
    <cofactor evidence="1">
        <name>Mg(2+)</name>
        <dbReference type="ChEBI" id="CHEBI:18420"/>
    </cofactor>
</comment>
<dbReference type="InterPro" id="IPR020084">
    <property type="entry name" value="NUDIX_hydrolase_CS"/>
</dbReference>
<keyword evidence="2 3" id="KW-0378">Hydrolase</keyword>
<comment type="caution">
    <text evidence="5">The sequence shown here is derived from an EMBL/GenBank/DDBJ whole genome shotgun (WGS) entry which is preliminary data.</text>
</comment>
<feature type="domain" description="Nudix hydrolase" evidence="4">
    <location>
        <begin position="1"/>
        <end position="142"/>
    </location>
</feature>
<dbReference type="InterPro" id="IPR015797">
    <property type="entry name" value="NUDIX_hydrolase-like_dom_sf"/>
</dbReference>
<dbReference type="InterPro" id="IPR000086">
    <property type="entry name" value="NUDIX_hydrolase_dom"/>
</dbReference>
<dbReference type="PROSITE" id="PS00893">
    <property type="entry name" value="NUDIX_BOX"/>
    <property type="match status" value="1"/>
</dbReference>
<organism evidence="5 6">
    <name type="scientific">Aminicella lysinilytica</name>
    <dbReference type="NCBI Taxonomy" id="433323"/>
    <lineage>
        <taxon>Bacteria</taxon>
        <taxon>Bacillati</taxon>
        <taxon>Bacillota</taxon>
        <taxon>Clostridia</taxon>
        <taxon>Peptostreptococcales</taxon>
        <taxon>Anaerovoracaceae</taxon>
        <taxon>Aminicella</taxon>
    </lineage>
</organism>
<evidence type="ECO:0000256" key="1">
    <source>
        <dbReference type="ARBA" id="ARBA00001946"/>
    </source>
</evidence>
<dbReference type="PRINTS" id="PR00502">
    <property type="entry name" value="NUDIXFAMILY"/>
</dbReference>
<dbReference type="PROSITE" id="PS51462">
    <property type="entry name" value="NUDIX"/>
    <property type="match status" value="1"/>
</dbReference>
<dbReference type="RefSeq" id="WP_133528136.1">
    <property type="nucleotide sequence ID" value="NZ_SNXO01000010.1"/>
</dbReference>